<protein>
    <recommendedName>
        <fullName evidence="2">YCII-related domain-containing protein</fullName>
    </recommendedName>
</protein>
<dbReference type="Proteomes" id="UP000718281">
    <property type="component" value="Unassembled WGS sequence"/>
</dbReference>
<sequence length="114" mass="11795">MAQYLFSVWHIGAYPTPSEEEMAAMFAAVGAFNDKMRDAGALVFGCGIEDPASSVIVDGTGAEPTTRPGRFAAGPEILGGFWVIEAPSVEAAHELAAEASAACGVPLEIRPLQG</sequence>
<dbReference type="InterPro" id="IPR005545">
    <property type="entry name" value="YCII"/>
</dbReference>
<organism evidence="4 6">
    <name type="scientific">Candidatus Phosphoribacter hodrii</name>
    <dbReference type="NCBI Taxonomy" id="2953743"/>
    <lineage>
        <taxon>Bacteria</taxon>
        <taxon>Bacillati</taxon>
        <taxon>Actinomycetota</taxon>
        <taxon>Actinomycetes</taxon>
        <taxon>Micrococcales</taxon>
        <taxon>Dermatophilaceae</taxon>
        <taxon>Candidatus Phosphoribacter</taxon>
    </lineage>
</organism>
<comment type="caution">
    <text evidence="4">The sequence shown here is derived from an EMBL/GenBank/DDBJ whole genome shotgun (WGS) entry which is preliminary data.</text>
</comment>
<dbReference type="Gene3D" id="3.30.70.1060">
    <property type="entry name" value="Dimeric alpha+beta barrel"/>
    <property type="match status" value="1"/>
</dbReference>
<proteinExistence type="inferred from homology"/>
<evidence type="ECO:0000259" key="2">
    <source>
        <dbReference type="Pfam" id="PF03795"/>
    </source>
</evidence>
<evidence type="ECO:0000313" key="6">
    <source>
        <dbReference type="Proteomes" id="UP000726105"/>
    </source>
</evidence>
<dbReference type="EMBL" id="JADJIB010000001">
    <property type="protein sequence ID" value="MBK7272165.1"/>
    <property type="molecule type" value="Genomic_DNA"/>
</dbReference>
<name>A0A935IIV6_9MICO</name>
<dbReference type="Pfam" id="PF03795">
    <property type="entry name" value="YCII"/>
    <property type="match status" value="1"/>
</dbReference>
<evidence type="ECO:0000313" key="4">
    <source>
        <dbReference type="EMBL" id="MBK7272165.1"/>
    </source>
</evidence>
<dbReference type="Proteomes" id="UP000726105">
    <property type="component" value="Unassembled WGS sequence"/>
</dbReference>
<dbReference type="EMBL" id="JADIXZ010000004">
    <property type="protein sequence ID" value="MBK6301458.1"/>
    <property type="molecule type" value="Genomic_DNA"/>
</dbReference>
<evidence type="ECO:0000256" key="1">
    <source>
        <dbReference type="ARBA" id="ARBA00007689"/>
    </source>
</evidence>
<evidence type="ECO:0000313" key="5">
    <source>
        <dbReference type="Proteomes" id="UP000718281"/>
    </source>
</evidence>
<dbReference type="SUPFAM" id="SSF54909">
    <property type="entry name" value="Dimeric alpha+beta barrel"/>
    <property type="match status" value="1"/>
</dbReference>
<gene>
    <name evidence="3" type="ORF">IPF40_10595</name>
    <name evidence="4" type="ORF">IPI13_03065</name>
</gene>
<evidence type="ECO:0000313" key="3">
    <source>
        <dbReference type="EMBL" id="MBK6301458.1"/>
    </source>
</evidence>
<dbReference type="InterPro" id="IPR011008">
    <property type="entry name" value="Dimeric_a/b-barrel"/>
</dbReference>
<dbReference type="AlphaFoldDB" id="A0A935IIV6"/>
<reference evidence="5 6" key="1">
    <citation type="submission" date="2020-10" db="EMBL/GenBank/DDBJ databases">
        <title>Connecting structure to function with the recovery of over 1000 high-quality activated sludge metagenome-assembled genomes encoding full-length rRNA genes using long-read sequencing.</title>
        <authorList>
            <person name="Singleton C.M."/>
            <person name="Petriglieri F."/>
            <person name="Kristensen J.M."/>
            <person name="Kirkegaard R.H."/>
            <person name="Michaelsen T.Y."/>
            <person name="Andersen M.H."/>
            <person name="Karst S.M."/>
            <person name="Dueholm M.S."/>
            <person name="Nielsen P.H."/>
            <person name="Albertsen M."/>
        </authorList>
    </citation>
    <scope>NUCLEOTIDE SEQUENCE [LARGE SCALE GENOMIC DNA]</scope>
    <source>
        <strain evidence="3">AalE_18-Q3-R2-46_BAT3C.188</strain>
        <strain evidence="4">Ega_18-Q3-R5-49_MAXAC.001</strain>
    </source>
</reference>
<accession>A0A935IIV6</accession>
<comment type="similarity">
    <text evidence="1">Belongs to the YciI family.</text>
</comment>
<feature type="domain" description="YCII-related" evidence="2">
    <location>
        <begin position="13"/>
        <end position="100"/>
    </location>
</feature>